<dbReference type="PROSITE" id="PS00420">
    <property type="entry name" value="SRCR_1"/>
    <property type="match status" value="4"/>
</dbReference>
<keyword evidence="6" id="KW-0675">Receptor</keyword>
<feature type="disulfide bond" evidence="11">
    <location>
        <begin position="185"/>
        <end position="249"/>
    </location>
</feature>
<gene>
    <name evidence="13" type="primary">Dmbt1_1</name>
    <name evidence="13" type="ORF">BARMAR_R00011</name>
</gene>
<dbReference type="InterPro" id="IPR036772">
    <property type="entry name" value="SRCR-like_dom_sf"/>
</dbReference>
<keyword evidence="2" id="KW-0964">Secreted</keyword>
<evidence type="ECO:0000313" key="14">
    <source>
        <dbReference type="Proteomes" id="UP000578343"/>
    </source>
</evidence>
<evidence type="ECO:0000256" key="10">
    <source>
        <dbReference type="ARBA" id="ARBA00069168"/>
    </source>
</evidence>
<feature type="non-terminal residue" evidence="13">
    <location>
        <position position="1"/>
    </location>
</feature>
<feature type="domain" description="SRCR" evidence="12">
    <location>
        <begin position="160"/>
        <end position="260"/>
    </location>
</feature>
<comment type="caution">
    <text evidence="13">The sequence shown here is derived from an EMBL/GenBank/DDBJ whole genome shotgun (WGS) entry which is preliminary data.</text>
</comment>
<feature type="disulfide bond" evidence="11">
    <location>
        <begin position="2"/>
        <end position="12"/>
    </location>
</feature>
<feature type="domain" description="SRCR" evidence="12">
    <location>
        <begin position="268"/>
        <end position="368"/>
    </location>
</feature>
<dbReference type="FunFam" id="3.10.250.10:FF:000007">
    <property type="entry name" value="Soluble scavenger receptor cysteine-rich domain-containing protein SSC5D"/>
    <property type="match status" value="3"/>
</dbReference>
<evidence type="ECO:0000256" key="6">
    <source>
        <dbReference type="ARBA" id="ARBA00023170"/>
    </source>
</evidence>
<keyword evidence="5 11" id="KW-1015">Disulfide bond</keyword>
<comment type="subcellular location">
    <subcellularLocation>
        <location evidence="1">Secreted</location>
    </subcellularLocation>
</comment>
<comment type="function">
    <text evidence="8">Binds to extracellular matrix proteins. Binds to pathogen-associated molecular patterns (PAMPs) present on the cell walls of Gram-positive and Gram-negative bacteria and fungi, behaving as a pattern recognition receptor (PRR). Induces bacterial and fungal aggregation and subsequent inhibition of PAMP-induced cytokine release. Does not possess intrinsic bactericidal activity. May play a role in the innate defense and homeostasis of certain epithelial surfaces.</text>
</comment>
<feature type="domain" description="SRCR" evidence="12">
    <location>
        <begin position="378"/>
        <end position="478"/>
    </location>
</feature>
<feature type="disulfide bond" evidence="11">
    <location>
        <begin position="403"/>
        <end position="467"/>
    </location>
</feature>
<dbReference type="AlphaFoldDB" id="A0A7K9DV78"/>
<keyword evidence="4" id="KW-0677">Repeat</keyword>
<evidence type="ECO:0000256" key="5">
    <source>
        <dbReference type="ARBA" id="ARBA00023157"/>
    </source>
</evidence>
<feature type="disulfide bond" evidence="11">
    <location>
        <begin position="416"/>
        <end position="477"/>
    </location>
</feature>
<evidence type="ECO:0000256" key="2">
    <source>
        <dbReference type="ARBA" id="ARBA00022525"/>
    </source>
</evidence>
<dbReference type="Proteomes" id="UP000578343">
    <property type="component" value="Unassembled WGS sequence"/>
</dbReference>
<dbReference type="PANTHER" id="PTHR48071">
    <property type="entry name" value="SRCR DOMAIN-CONTAINING PROTEIN"/>
    <property type="match status" value="1"/>
</dbReference>
<feature type="disulfide bond" evidence="11">
    <location>
        <begin position="88"/>
        <end position="149"/>
    </location>
</feature>
<evidence type="ECO:0000256" key="1">
    <source>
        <dbReference type="ARBA" id="ARBA00004613"/>
    </source>
</evidence>
<comment type="subunit">
    <text evidence="9">Interacts with LGALS1 and laminin.</text>
</comment>
<dbReference type="PANTHER" id="PTHR48071:SF15">
    <property type="entry name" value="SRCR DOMAIN-CONTAINING PROTEIN"/>
    <property type="match status" value="1"/>
</dbReference>
<feature type="disulfide bond" evidence="11">
    <location>
        <begin position="198"/>
        <end position="259"/>
    </location>
</feature>
<feature type="non-terminal residue" evidence="13">
    <location>
        <position position="481"/>
    </location>
</feature>
<feature type="disulfide bond" evidence="11">
    <location>
        <begin position="293"/>
        <end position="357"/>
    </location>
</feature>
<dbReference type="InterPro" id="IPR001190">
    <property type="entry name" value="SRCR"/>
</dbReference>
<comment type="caution">
    <text evidence="11">Lacks conserved residue(s) required for the propagation of feature annotation.</text>
</comment>
<organism evidence="13 14">
    <name type="scientific">Baryphthengus martii</name>
    <name type="common">Rufous motmot</name>
    <dbReference type="NCBI Taxonomy" id="176943"/>
    <lineage>
        <taxon>Eukaryota</taxon>
        <taxon>Metazoa</taxon>
        <taxon>Chordata</taxon>
        <taxon>Craniata</taxon>
        <taxon>Vertebrata</taxon>
        <taxon>Euteleostomi</taxon>
        <taxon>Archelosauria</taxon>
        <taxon>Archosauria</taxon>
        <taxon>Dinosauria</taxon>
        <taxon>Saurischia</taxon>
        <taxon>Theropoda</taxon>
        <taxon>Coelurosauria</taxon>
        <taxon>Aves</taxon>
        <taxon>Neognathae</taxon>
        <taxon>Neoaves</taxon>
        <taxon>Telluraves</taxon>
        <taxon>Coraciimorphae</taxon>
        <taxon>Coraciiformes</taxon>
        <taxon>Momotidae</taxon>
        <taxon>Baryphthengus</taxon>
    </lineage>
</organism>
<feature type="disulfide bond" evidence="11">
    <location>
        <begin position="229"/>
        <end position="239"/>
    </location>
</feature>
<feature type="disulfide bond" evidence="11">
    <location>
        <begin position="337"/>
        <end position="347"/>
    </location>
</feature>
<dbReference type="EMBL" id="VWZK01001325">
    <property type="protein sequence ID" value="NXG68601.1"/>
    <property type="molecule type" value="Genomic_DNA"/>
</dbReference>
<keyword evidence="7" id="KW-0325">Glycoprotein</keyword>
<name>A0A7K9DV78_BARMA</name>
<feature type="disulfide bond" evidence="11">
    <location>
        <begin position="119"/>
        <end position="129"/>
    </location>
</feature>
<dbReference type="PRINTS" id="PR00258">
    <property type="entry name" value="SPERACTRCPTR"/>
</dbReference>
<feature type="domain" description="SRCR" evidence="12">
    <location>
        <begin position="50"/>
        <end position="150"/>
    </location>
</feature>
<dbReference type="FunFam" id="3.10.250.10:FF:000006">
    <property type="entry name" value="neurotrypsin isoform X2"/>
    <property type="match status" value="1"/>
</dbReference>
<proteinExistence type="predicted"/>
<evidence type="ECO:0000256" key="8">
    <source>
        <dbReference type="ARBA" id="ARBA00058074"/>
    </source>
</evidence>
<evidence type="ECO:0000256" key="9">
    <source>
        <dbReference type="ARBA" id="ARBA00064153"/>
    </source>
</evidence>
<evidence type="ECO:0000256" key="7">
    <source>
        <dbReference type="ARBA" id="ARBA00023180"/>
    </source>
</evidence>
<dbReference type="SMART" id="SM00202">
    <property type="entry name" value="SR"/>
    <property type="match status" value="4"/>
</dbReference>
<dbReference type="OrthoDB" id="536948at2759"/>
<keyword evidence="3" id="KW-0732">Signal</keyword>
<evidence type="ECO:0000256" key="11">
    <source>
        <dbReference type="PROSITE-ProRule" id="PRU00196"/>
    </source>
</evidence>
<dbReference type="GO" id="GO:0005615">
    <property type="term" value="C:extracellular space"/>
    <property type="evidence" value="ECO:0007669"/>
    <property type="project" value="TreeGrafter"/>
</dbReference>
<feature type="disulfide bond" evidence="11">
    <location>
        <begin position="447"/>
        <end position="457"/>
    </location>
</feature>
<evidence type="ECO:0000313" key="13">
    <source>
        <dbReference type="EMBL" id="NXG68601.1"/>
    </source>
</evidence>
<dbReference type="Pfam" id="PF00530">
    <property type="entry name" value="SRCR"/>
    <property type="match status" value="5"/>
</dbReference>
<dbReference type="GO" id="GO:0004252">
    <property type="term" value="F:serine-type endopeptidase activity"/>
    <property type="evidence" value="ECO:0007669"/>
    <property type="project" value="TreeGrafter"/>
</dbReference>
<feature type="domain" description="SRCR" evidence="12">
    <location>
        <begin position="1"/>
        <end position="33"/>
    </location>
</feature>
<dbReference type="GO" id="GO:0005886">
    <property type="term" value="C:plasma membrane"/>
    <property type="evidence" value="ECO:0007669"/>
    <property type="project" value="TreeGrafter"/>
</dbReference>
<accession>A0A7K9DV78</accession>
<dbReference type="GO" id="GO:0031638">
    <property type="term" value="P:zymogen activation"/>
    <property type="evidence" value="ECO:0007669"/>
    <property type="project" value="TreeGrafter"/>
</dbReference>
<evidence type="ECO:0000256" key="3">
    <source>
        <dbReference type="ARBA" id="ARBA00022729"/>
    </source>
</evidence>
<feature type="disulfide bond" evidence="11">
    <location>
        <begin position="306"/>
        <end position="367"/>
    </location>
</feature>
<dbReference type="Gene3D" id="3.10.250.10">
    <property type="entry name" value="SRCR-like domain"/>
    <property type="match status" value="5"/>
</dbReference>
<dbReference type="PROSITE" id="PS50287">
    <property type="entry name" value="SRCR_2"/>
    <property type="match status" value="5"/>
</dbReference>
<evidence type="ECO:0000259" key="12">
    <source>
        <dbReference type="PROSITE" id="PS50287"/>
    </source>
</evidence>
<dbReference type="SUPFAM" id="SSF56487">
    <property type="entry name" value="SRCR-like"/>
    <property type="match status" value="5"/>
</dbReference>
<protein>
    <recommendedName>
        <fullName evidence="10">Soluble scavenger receptor cysteine-rich domain-containing protein SSC5D</fullName>
    </recommendedName>
</protein>
<feature type="disulfide bond" evidence="11">
    <location>
        <begin position="75"/>
        <end position="139"/>
    </location>
</feature>
<sequence length="481" mass="51558">RCLGTEAALSECRTKGWGDHGCKHREDASVVCSGNYRPARRLRVSSIPRLRLVGGLSECAGRVEVFYNNEWGTVCDDSWDLNDAAVVCRQLGCGVAFSALSSARFGWGNGPIWLDDVSCTGDETDLSECRAKMWGIHNCHHGEDAGVVCSDAGVTNTSMVQLVDGPNRCAGRVEVFHNHQWGTVCDDGWDLNDAAVVCRQLGCGRAEAAPGHAYFGQGMGRIWMDDVACTGTEDSLIKCRARPWGQNNCHHGEVAGVVCSGTTNTSVVRLVDGPNHCAGRVEVFHNHQWGTVCDDGWDLRDAAVVCRQLGCGEAITAPAGASFGRGLDPIWLDKVACTGEENALAECRARPWGIHHCTHEEDASVVCSDFTSAELADVRLAEGPNHCTGRVEVLHNGQWGTVCDDGWDLNDAAVVCRQLGCGRAEAAPGRARYGQGMGRIWLDDVACTGAEDSLIKCRAHPWGQSNCNHGEDASVVCSGTS</sequence>
<keyword evidence="14" id="KW-1185">Reference proteome</keyword>
<evidence type="ECO:0000256" key="4">
    <source>
        <dbReference type="ARBA" id="ARBA00022737"/>
    </source>
</evidence>
<reference evidence="13 14" key="1">
    <citation type="submission" date="2019-09" db="EMBL/GenBank/DDBJ databases">
        <title>Bird 10,000 Genomes (B10K) Project - Family phase.</title>
        <authorList>
            <person name="Zhang G."/>
        </authorList>
    </citation>
    <scope>NUCLEOTIDE SEQUENCE [LARGE SCALE GENOMIC DNA]</scope>
    <source>
        <strain evidence="13">B10K-DU-001-21</strain>
        <tissue evidence="13">Muscle</tissue>
    </source>
</reference>